<evidence type="ECO:0000313" key="2">
    <source>
        <dbReference type="Ensembl" id="ENSOSIP00000022315.1"/>
    </source>
</evidence>
<reference evidence="2" key="1">
    <citation type="submission" date="2025-08" db="UniProtKB">
        <authorList>
            <consortium name="Ensembl"/>
        </authorList>
    </citation>
    <scope>IDENTIFICATION</scope>
</reference>
<dbReference type="InterPro" id="IPR022179">
    <property type="entry name" value="CFAP276"/>
</dbReference>
<feature type="chain" id="PRO_5034391761" description="Secreted protein" evidence="1">
    <location>
        <begin position="26"/>
        <end position="120"/>
    </location>
</feature>
<dbReference type="Proteomes" id="UP000694383">
    <property type="component" value="Unplaced"/>
</dbReference>
<evidence type="ECO:0008006" key="4">
    <source>
        <dbReference type="Google" id="ProtNLM"/>
    </source>
</evidence>
<name>A0A8C8DQ81_9TELE</name>
<organism evidence="2 3">
    <name type="scientific">Oryzias sinensis</name>
    <name type="common">Chinese medaka</name>
    <dbReference type="NCBI Taxonomy" id="183150"/>
    <lineage>
        <taxon>Eukaryota</taxon>
        <taxon>Metazoa</taxon>
        <taxon>Chordata</taxon>
        <taxon>Craniata</taxon>
        <taxon>Vertebrata</taxon>
        <taxon>Euteleostomi</taxon>
        <taxon>Actinopterygii</taxon>
        <taxon>Neopterygii</taxon>
        <taxon>Teleostei</taxon>
        <taxon>Neoteleostei</taxon>
        <taxon>Acanthomorphata</taxon>
        <taxon>Ovalentaria</taxon>
        <taxon>Atherinomorphae</taxon>
        <taxon>Beloniformes</taxon>
        <taxon>Adrianichthyidae</taxon>
        <taxon>Oryziinae</taxon>
        <taxon>Oryzias</taxon>
    </lineage>
</organism>
<proteinExistence type="predicted"/>
<dbReference type="Ensembl" id="ENSOSIT00000023576.1">
    <property type="protein sequence ID" value="ENSOSIP00000022315.1"/>
    <property type="gene ID" value="ENSOSIG00000011759.1"/>
</dbReference>
<dbReference type="GeneTree" id="ENSGT01000000217912"/>
<keyword evidence="3" id="KW-1185">Reference proteome</keyword>
<dbReference type="AlphaFoldDB" id="A0A8C8DQ81"/>
<protein>
    <recommendedName>
        <fullName evidence="4">Secreted protein</fullName>
    </recommendedName>
</protein>
<evidence type="ECO:0000313" key="3">
    <source>
        <dbReference type="Proteomes" id="UP000694383"/>
    </source>
</evidence>
<accession>A0A8C8DQ81</accession>
<reference evidence="2" key="2">
    <citation type="submission" date="2025-09" db="UniProtKB">
        <authorList>
            <consortium name="Ensembl"/>
        </authorList>
    </citation>
    <scope>IDENTIFICATION</scope>
</reference>
<feature type="signal peptide" evidence="1">
    <location>
        <begin position="1"/>
        <end position="25"/>
    </location>
</feature>
<dbReference type="Pfam" id="PF12494">
    <property type="entry name" value="DUF3695"/>
    <property type="match status" value="1"/>
</dbReference>
<keyword evidence="1" id="KW-0732">Signal</keyword>
<sequence length="120" mass="13928">MCLLDVCCVFIGKHLFCFVFMVVQSQRCKNSTCITQRKESRNRLYHAATLPSTRWGAISYGSQASANSLHLKSTYDHKDLFWSKNQIVCQETISEHRYVLDEKDIRIWVDPKRSSIHKGS</sequence>
<evidence type="ECO:0000256" key="1">
    <source>
        <dbReference type="SAM" id="SignalP"/>
    </source>
</evidence>